<dbReference type="AlphaFoldDB" id="N0CR01"/>
<dbReference type="PANTHER" id="PTHR30349">
    <property type="entry name" value="PHAGE INTEGRASE-RELATED"/>
    <property type="match status" value="1"/>
</dbReference>
<evidence type="ECO:0000259" key="4">
    <source>
        <dbReference type="PROSITE" id="PS51898"/>
    </source>
</evidence>
<dbReference type="Pfam" id="PF00589">
    <property type="entry name" value="Phage_integrase"/>
    <property type="match status" value="1"/>
</dbReference>
<dbReference type="HOGENOM" id="CLU_027562_17_1_11"/>
<evidence type="ECO:0000313" key="7">
    <source>
        <dbReference type="Proteomes" id="UP000013304"/>
    </source>
</evidence>
<dbReference type="Gene3D" id="1.10.150.130">
    <property type="match status" value="1"/>
</dbReference>
<dbReference type="GO" id="GO:0006310">
    <property type="term" value="P:DNA recombination"/>
    <property type="evidence" value="ECO:0007669"/>
    <property type="project" value="UniProtKB-KW"/>
</dbReference>
<dbReference type="KEGG" id="sfi:SFUL_3678"/>
<dbReference type="InterPro" id="IPR010998">
    <property type="entry name" value="Integrase_recombinase_N"/>
</dbReference>
<dbReference type="Proteomes" id="UP000013304">
    <property type="component" value="Chromosome"/>
</dbReference>
<feature type="domain" description="Tyr recombinase" evidence="4">
    <location>
        <begin position="184"/>
        <end position="390"/>
    </location>
</feature>
<dbReference type="Gene3D" id="1.10.443.10">
    <property type="entry name" value="Intergrase catalytic core"/>
    <property type="match status" value="1"/>
</dbReference>
<dbReference type="OrthoDB" id="4326943at2"/>
<evidence type="ECO:0000256" key="2">
    <source>
        <dbReference type="ARBA" id="ARBA00023172"/>
    </source>
</evidence>
<keyword evidence="2" id="KW-0233">DNA recombination</keyword>
<organism evidence="6 7">
    <name type="scientific">Streptomyces microflavus DSM 40593</name>
    <dbReference type="NCBI Taxonomy" id="1303692"/>
    <lineage>
        <taxon>Bacteria</taxon>
        <taxon>Bacillati</taxon>
        <taxon>Actinomycetota</taxon>
        <taxon>Actinomycetes</taxon>
        <taxon>Kitasatosporales</taxon>
        <taxon>Streptomycetaceae</taxon>
        <taxon>Streptomyces</taxon>
    </lineage>
</organism>
<dbReference type="EMBL" id="CP005080">
    <property type="protein sequence ID" value="AGK78596.1"/>
    <property type="molecule type" value="Genomic_DNA"/>
</dbReference>
<evidence type="ECO:0000256" key="1">
    <source>
        <dbReference type="ARBA" id="ARBA00023125"/>
    </source>
</evidence>
<dbReference type="InterPro" id="IPR002104">
    <property type="entry name" value="Integrase_catalytic"/>
</dbReference>
<evidence type="ECO:0000313" key="6">
    <source>
        <dbReference type="EMBL" id="AGK78596.1"/>
    </source>
</evidence>
<dbReference type="InterPro" id="IPR011010">
    <property type="entry name" value="DNA_brk_join_enz"/>
</dbReference>
<feature type="domain" description="Core-binding (CB)" evidence="5">
    <location>
        <begin position="65"/>
        <end position="156"/>
    </location>
</feature>
<evidence type="ECO:0000256" key="3">
    <source>
        <dbReference type="PROSITE-ProRule" id="PRU01248"/>
    </source>
</evidence>
<name>N0CR01_STRMI</name>
<keyword evidence="1 3" id="KW-0238">DNA-binding</keyword>
<dbReference type="PROSITE" id="PS51898">
    <property type="entry name" value="TYR_RECOMBINASE"/>
    <property type="match status" value="1"/>
</dbReference>
<gene>
    <name evidence="6" type="ORF">SFUL_3678</name>
</gene>
<dbReference type="CDD" id="cd01189">
    <property type="entry name" value="INT_ICEBs1_C_like"/>
    <property type="match status" value="1"/>
</dbReference>
<accession>N0CR01</accession>
<dbReference type="InterPro" id="IPR050090">
    <property type="entry name" value="Tyrosine_recombinase_XerCD"/>
</dbReference>
<dbReference type="InterPro" id="IPR044068">
    <property type="entry name" value="CB"/>
</dbReference>
<dbReference type="PROSITE" id="PS51900">
    <property type="entry name" value="CB"/>
    <property type="match status" value="1"/>
</dbReference>
<dbReference type="PANTHER" id="PTHR30349:SF91">
    <property type="entry name" value="INTA PROTEIN"/>
    <property type="match status" value="1"/>
</dbReference>
<dbReference type="PATRIC" id="fig|1303692.3.peg.3695"/>
<dbReference type="RefSeq" id="WP_015609948.1">
    <property type="nucleotide sequence ID" value="NC_021177.1"/>
</dbReference>
<proteinExistence type="predicted"/>
<dbReference type="InterPro" id="IPR013762">
    <property type="entry name" value="Integrase-like_cat_sf"/>
</dbReference>
<reference evidence="6 7" key="1">
    <citation type="submission" date="2013-04" db="EMBL/GenBank/DDBJ databases">
        <title>Complete genome sequence of Streptomyces fulvissimus.</title>
        <authorList>
            <person name="Myronovskyi M."/>
            <person name="Tokovenko B."/>
            <person name="Manderscheid N."/>
            <person name="Petzke L."/>
            <person name="Luzhetskyy A."/>
        </authorList>
    </citation>
    <scope>NUCLEOTIDE SEQUENCE [LARGE SCALE GENOMIC DNA]</scope>
    <source>
        <strain evidence="6 7">DSM 40593</strain>
    </source>
</reference>
<sequence>MPEIKKVTARGKVRYRFVVDIGADPVTKKRRQLTVTKDTLTEAKGELARIQHQQATGRFVAPSKMTVEELVEAWLALVRPDVEMKTARSYEDAMAYVKTQLGAKPVQQLAEEDVIDMITWMLTSARRIGGKPGTGLSARTVSLTLGRLRAVLALGIRRGVLERNVAEYVTVPKAARNAARAKKREQQPWDEDEVRQFLAGIRDVREYGGWMLTLIAERPAEVCGARWEEDIDLVKGTTSIGNTRTLTYDPKRPRGERSVVVEKSTKTLAGERALPLPLPTWVGLKDFRIAQVAERLAAGEAYHNSGYVMVDKLGRPWKTDKLRREAYKLMDQIGVRRITIYLARHAVLSWMANNGVPDTVVSAWAGHSDLSFTKRIYVHPDPQSLRVGSDKLNELLG</sequence>
<dbReference type="SUPFAM" id="SSF56349">
    <property type="entry name" value="DNA breaking-rejoining enzymes"/>
    <property type="match status" value="1"/>
</dbReference>
<dbReference type="eggNOG" id="COG0582">
    <property type="taxonomic scope" value="Bacteria"/>
</dbReference>
<evidence type="ECO:0000259" key="5">
    <source>
        <dbReference type="PROSITE" id="PS51900"/>
    </source>
</evidence>
<protein>
    <submittedName>
        <fullName evidence="6">Integrase family protein</fullName>
    </submittedName>
</protein>
<dbReference type="GO" id="GO:0003677">
    <property type="term" value="F:DNA binding"/>
    <property type="evidence" value="ECO:0007669"/>
    <property type="project" value="UniProtKB-UniRule"/>
</dbReference>
<dbReference type="GO" id="GO:0015074">
    <property type="term" value="P:DNA integration"/>
    <property type="evidence" value="ECO:0007669"/>
    <property type="project" value="InterPro"/>
</dbReference>